<dbReference type="PANTHER" id="PTHR11070">
    <property type="entry name" value="UVRD / RECB / PCRA DNA HELICASE FAMILY MEMBER"/>
    <property type="match status" value="1"/>
</dbReference>
<evidence type="ECO:0000256" key="4">
    <source>
        <dbReference type="ARBA" id="ARBA00022840"/>
    </source>
</evidence>
<keyword evidence="3 5" id="KW-0347">Helicase</keyword>
<keyword evidence="8" id="KW-1185">Reference proteome</keyword>
<evidence type="ECO:0000256" key="3">
    <source>
        <dbReference type="ARBA" id="ARBA00022806"/>
    </source>
</evidence>
<evidence type="ECO:0000313" key="7">
    <source>
        <dbReference type="EMBL" id="TNJ61903.1"/>
    </source>
</evidence>
<dbReference type="RefSeq" id="WP_139606621.1">
    <property type="nucleotide sequence ID" value="NZ_VDCQ01000070.1"/>
</dbReference>
<dbReference type="GO" id="GO:0003677">
    <property type="term" value="F:DNA binding"/>
    <property type="evidence" value="ECO:0007669"/>
    <property type="project" value="InterPro"/>
</dbReference>
<dbReference type="NCBIfam" id="NF041464">
    <property type="entry name" value="HelD_BACSU"/>
    <property type="match status" value="1"/>
</dbReference>
<evidence type="ECO:0000256" key="1">
    <source>
        <dbReference type="ARBA" id="ARBA00022741"/>
    </source>
</evidence>
<comment type="caution">
    <text evidence="7">The sequence shown here is derived from an EMBL/GenBank/DDBJ whole genome shotgun (WGS) entry which is preliminary data.</text>
</comment>
<dbReference type="GO" id="GO:0005829">
    <property type="term" value="C:cytosol"/>
    <property type="evidence" value="ECO:0007669"/>
    <property type="project" value="TreeGrafter"/>
</dbReference>
<dbReference type="GO" id="GO:0000725">
    <property type="term" value="P:recombinational repair"/>
    <property type="evidence" value="ECO:0007669"/>
    <property type="project" value="TreeGrafter"/>
</dbReference>
<dbReference type="Proteomes" id="UP000307943">
    <property type="component" value="Unassembled WGS sequence"/>
</dbReference>
<dbReference type="PANTHER" id="PTHR11070:SF17">
    <property type="entry name" value="DNA HELICASE IV"/>
    <property type="match status" value="1"/>
</dbReference>
<dbReference type="EMBL" id="VDCQ01000070">
    <property type="protein sequence ID" value="TNJ61903.1"/>
    <property type="molecule type" value="Genomic_DNA"/>
</dbReference>
<organism evidence="7 8">
    <name type="scientific">Paenibacillus hemerocallicola</name>
    <dbReference type="NCBI Taxonomy" id="1172614"/>
    <lineage>
        <taxon>Bacteria</taxon>
        <taxon>Bacillati</taxon>
        <taxon>Bacillota</taxon>
        <taxon>Bacilli</taxon>
        <taxon>Bacillales</taxon>
        <taxon>Paenibacillaceae</taxon>
        <taxon>Paenibacillus</taxon>
    </lineage>
</organism>
<dbReference type="GO" id="GO:0005524">
    <property type="term" value="F:ATP binding"/>
    <property type="evidence" value="ECO:0007669"/>
    <property type="project" value="UniProtKB-UniRule"/>
</dbReference>
<dbReference type="Pfam" id="PF13538">
    <property type="entry name" value="UvrD_C_2"/>
    <property type="match status" value="1"/>
</dbReference>
<evidence type="ECO:0000313" key="8">
    <source>
        <dbReference type="Proteomes" id="UP000307943"/>
    </source>
</evidence>
<dbReference type="InterPro" id="IPR014016">
    <property type="entry name" value="UvrD-like_ATP-bd"/>
</dbReference>
<gene>
    <name evidence="7" type="ORF">FE784_33580</name>
</gene>
<dbReference type="SUPFAM" id="SSF52540">
    <property type="entry name" value="P-loop containing nucleoside triphosphate hydrolases"/>
    <property type="match status" value="1"/>
</dbReference>
<dbReference type="InterPro" id="IPR027417">
    <property type="entry name" value="P-loop_NTPase"/>
</dbReference>
<dbReference type="Pfam" id="PF00580">
    <property type="entry name" value="UvrD-helicase"/>
    <property type="match status" value="1"/>
</dbReference>
<dbReference type="Gene3D" id="3.40.50.300">
    <property type="entry name" value="P-loop containing nucleotide triphosphate hydrolases"/>
    <property type="match status" value="3"/>
</dbReference>
<dbReference type="GO" id="GO:0016787">
    <property type="term" value="F:hydrolase activity"/>
    <property type="evidence" value="ECO:0007669"/>
    <property type="project" value="UniProtKB-UniRule"/>
</dbReference>
<keyword evidence="4 5" id="KW-0067">ATP-binding</keyword>
<sequence>MSSEQSWPEEQQRVDRIVAVVSERMDKLGQQVGDLRSDIVNIRKTFWDDVTVNMEDDSEVAETFASMKQQAEVLSERERGHRHAMSQLKALTRLKHTPYFGRIDFAEEGERGAERIYIGTSSLLDDSGFEFLVYDWRAPVSSLYYDYGPGSVQYETPGGTIKGTMELKRQFIIREGVIRSLFDTGVTIGDELLQEVLGKQSDAQMKSIVATIQREQNRIIRNERARLLVVQGAAGSGKTSAALQRVAYLLYRYRETLKADQIVLFSPNPMFNSYVSTVLPELGEENMEQTTFQEYVEHRLGRTFRIEDPFEQMEYTLTAMKEPGYAARMEGIRYKASADFMRLLDAYAAYLAKEGMQFRDVMFRDEVLVSGERLRERFYELDASLSIPNRMQALAEWLLKELRLQAKLERRKRWVEDEIELLDKDAYIQAFEQLQQKKRFSSDTFDDFAREQEQLAFMVVQEQFKPLRVQAKKLAFIDAPGVYRQLFADPAFAASIAHDQTLPPLWADICGQTTEKLERRELANEDAAPYMNVLERLEGFQTNSSVRHVFVDEAQDYSAFQFAVLKRLFPRARMTVLGDLNQAIYAHAEADSGGFAALAQLFAEEETEKFVLTRSYRSTREIVEFTRGLVRGGESIELFNRRGSKPTVTAVADRSMLAGYAADRIRRMREEGHRSIAVICKTVEESREAYASLKEMLSLKLIGTETSSFEQGTVVIPSYLAKGVEFDGVVIYDASGDVYGRESERKLFYTACTRAMHELHLCYTGEPSPFLGGASPDSYEAE</sequence>
<keyword evidence="2 5" id="KW-0378">Hydrolase</keyword>
<feature type="domain" description="UvrD-like helicase ATP-binding" evidence="6">
    <location>
        <begin position="211"/>
        <end position="619"/>
    </location>
</feature>
<dbReference type="PROSITE" id="PS51198">
    <property type="entry name" value="UVRD_HELICASE_ATP_BIND"/>
    <property type="match status" value="1"/>
</dbReference>
<dbReference type="GO" id="GO:0043138">
    <property type="term" value="F:3'-5' DNA helicase activity"/>
    <property type="evidence" value="ECO:0007669"/>
    <property type="project" value="TreeGrafter"/>
</dbReference>
<protein>
    <submittedName>
        <fullName evidence="7">Helicase</fullName>
    </submittedName>
</protein>
<accession>A0A5C4SYV4</accession>
<evidence type="ECO:0000259" key="6">
    <source>
        <dbReference type="PROSITE" id="PS51198"/>
    </source>
</evidence>
<evidence type="ECO:0000256" key="5">
    <source>
        <dbReference type="PROSITE-ProRule" id="PRU00560"/>
    </source>
</evidence>
<feature type="binding site" evidence="5">
    <location>
        <begin position="232"/>
        <end position="239"/>
    </location>
    <ligand>
        <name>ATP</name>
        <dbReference type="ChEBI" id="CHEBI:30616"/>
    </ligand>
</feature>
<dbReference type="OrthoDB" id="9787585at2"/>
<dbReference type="InterPro" id="IPR027785">
    <property type="entry name" value="UvrD-like_helicase_C"/>
</dbReference>
<name>A0A5C4SYV4_9BACL</name>
<dbReference type="AlphaFoldDB" id="A0A5C4SYV4"/>
<dbReference type="InterPro" id="IPR000212">
    <property type="entry name" value="DNA_helicase_UvrD/REP"/>
</dbReference>
<reference evidence="7 8" key="1">
    <citation type="submission" date="2019-05" db="EMBL/GenBank/DDBJ databases">
        <title>We sequenced the genome of Paenibacillus hemerocallicola KCTC 33185 for further insight into its adaptation and study the phylogeny of Paenibacillus.</title>
        <authorList>
            <person name="Narsing Rao M.P."/>
        </authorList>
    </citation>
    <scope>NUCLEOTIDE SEQUENCE [LARGE SCALE GENOMIC DNA]</scope>
    <source>
        <strain evidence="7 8">KCTC 33185</strain>
    </source>
</reference>
<keyword evidence="1 5" id="KW-0547">Nucleotide-binding</keyword>
<proteinExistence type="predicted"/>
<evidence type="ECO:0000256" key="2">
    <source>
        <dbReference type="ARBA" id="ARBA00022801"/>
    </source>
</evidence>
<dbReference type="InterPro" id="IPR048228">
    <property type="entry name" value="HelD_bacillota"/>
</dbReference>